<dbReference type="PROSITE" id="PS51257">
    <property type="entry name" value="PROKAR_LIPOPROTEIN"/>
    <property type="match status" value="1"/>
</dbReference>
<accession>A0A7Z1AZ80</accession>
<proteinExistence type="inferred from homology"/>
<keyword evidence="3" id="KW-1185">Reference proteome</keyword>
<protein>
    <recommendedName>
        <fullName evidence="4">WD40 repeat protein</fullName>
    </recommendedName>
</protein>
<dbReference type="InterPro" id="IPR011659">
    <property type="entry name" value="WD40"/>
</dbReference>
<evidence type="ECO:0000313" key="2">
    <source>
        <dbReference type="EMBL" id="OLF11625.1"/>
    </source>
</evidence>
<dbReference type="AlphaFoldDB" id="A0A7Z1AZ80"/>
<dbReference type="OrthoDB" id="3679865at2"/>
<gene>
    <name evidence="2" type="ORF">BLA60_11865</name>
</gene>
<dbReference type="SUPFAM" id="SSF82171">
    <property type="entry name" value="DPP6 N-terminal domain-like"/>
    <property type="match status" value="1"/>
</dbReference>
<dbReference type="Pfam" id="PF07676">
    <property type="entry name" value="PD40"/>
    <property type="match status" value="2"/>
</dbReference>
<evidence type="ECO:0000313" key="3">
    <source>
        <dbReference type="Proteomes" id="UP000185696"/>
    </source>
</evidence>
<comment type="caution">
    <text evidence="2">The sequence shown here is derived from an EMBL/GenBank/DDBJ whole genome shotgun (WGS) entry which is preliminary data.</text>
</comment>
<evidence type="ECO:0000256" key="1">
    <source>
        <dbReference type="ARBA" id="ARBA00009820"/>
    </source>
</evidence>
<dbReference type="RefSeq" id="WP_075132860.1">
    <property type="nucleotide sequence ID" value="NZ_MSIF01000004.1"/>
</dbReference>
<dbReference type="Gene3D" id="2.120.10.30">
    <property type="entry name" value="TolB, C-terminal domain"/>
    <property type="match status" value="2"/>
</dbReference>
<comment type="similarity">
    <text evidence="1">Belongs to the TolB family.</text>
</comment>
<dbReference type="EMBL" id="MSIF01000004">
    <property type="protein sequence ID" value="OLF11625.1"/>
    <property type="molecule type" value="Genomic_DNA"/>
</dbReference>
<reference evidence="2 3" key="1">
    <citation type="submission" date="2016-12" db="EMBL/GenBank/DDBJ databases">
        <title>The draft genome sequence of Actinophytocola xinjiangensis.</title>
        <authorList>
            <person name="Wang W."/>
            <person name="Yuan L."/>
        </authorList>
    </citation>
    <scope>NUCLEOTIDE SEQUENCE [LARGE SCALE GENOMIC DNA]</scope>
    <source>
        <strain evidence="2 3">CGMCC 4.4663</strain>
    </source>
</reference>
<dbReference type="PANTHER" id="PTHR36842">
    <property type="entry name" value="PROTEIN TOLB HOMOLOG"/>
    <property type="match status" value="1"/>
</dbReference>
<evidence type="ECO:0008006" key="4">
    <source>
        <dbReference type="Google" id="ProtNLM"/>
    </source>
</evidence>
<dbReference type="Proteomes" id="UP000185696">
    <property type="component" value="Unassembled WGS sequence"/>
</dbReference>
<dbReference type="InterPro" id="IPR011042">
    <property type="entry name" value="6-blade_b-propeller_TolB-like"/>
</dbReference>
<organism evidence="2 3">
    <name type="scientific">Actinophytocola xinjiangensis</name>
    <dbReference type="NCBI Taxonomy" id="485602"/>
    <lineage>
        <taxon>Bacteria</taxon>
        <taxon>Bacillati</taxon>
        <taxon>Actinomycetota</taxon>
        <taxon>Actinomycetes</taxon>
        <taxon>Pseudonocardiales</taxon>
        <taxon>Pseudonocardiaceae</taxon>
    </lineage>
</organism>
<dbReference type="PANTHER" id="PTHR36842:SF1">
    <property type="entry name" value="PROTEIN TOLB"/>
    <property type="match status" value="1"/>
</dbReference>
<sequence length="351" mass="37958">MSRLVCLIVAGLFVAGCSGSGPDVDSLRVTDSTTLDPPVAGRLSPDGTRVLETNREPCVREVSGDGRWCVEDDDVAPDLLNAVWSPDGSKVAFTNDFWRLAHEPDLWVFEVESGDLRNLTDDGQDRYDFSGDNDDALIDLLPSWSSDGDTIRFVRGRAKGESVELVSVPADGGDVSTLREVDCATTKLIGLAWSDTRVAWSCGLEEADLYLGDVTGGEPERVFEAKDGQDWMLLSFSPDGQWLLADSLRHYGTAGRPEGGHARVVPAEGGGDPVPISDQAGFPTWSPEGHALAYVEFPDRLMVVDEPGGQARELRRAETSYGASDGRRLSWAQDRLLVFADQAPAVLTLDS</sequence>
<name>A0A7Z1AZ80_9PSEU</name>